<dbReference type="Proteomes" id="UP001295423">
    <property type="component" value="Unassembled WGS sequence"/>
</dbReference>
<feature type="domain" description="Helicase-associated" evidence="3">
    <location>
        <begin position="83"/>
        <end position="149"/>
    </location>
</feature>
<evidence type="ECO:0000313" key="4">
    <source>
        <dbReference type="EMBL" id="CAJ1965603.1"/>
    </source>
</evidence>
<feature type="domain" description="Helicase-associated" evidence="3">
    <location>
        <begin position="367"/>
        <end position="425"/>
    </location>
</feature>
<accession>A0AAD2JN26</accession>
<evidence type="ECO:0000256" key="1">
    <source>
        <dbReference type="SAM" id="MobiDB-lite"/>
    </source>
</evidence>
<dbReference type="PANTHER" id="PTHR33418:SF1">
    <property type="entry name" value="HELICASE-ASSOCIATED DOMAIN-CONTAINING PROTEIN"/>
    <property type="match status" value="1"/>
</dbReference>
<evidence type="ECO:0000256" key="2">
    <source>
        <dbReference type="SAM" id="SignalP"/>
    </source>
</evidence>
<feature type="signal peptide" evidence="2">
    <location>
        <begin position="1"/>
        <end position="16"/>
    </location>
</feature>
<feature type="region of interest" description="Disordered" evidence="1">
    <location>
        <begin position="26"/>
        <end position="52"/>
    </location>
</feature>
<comment type="caution">
    <text evidence="4">The sequence shown here is derived from an EMBL/GenBank/DDBJ whole genome shotgun (WGS) entry which is preliminary data.</text>
</comment>
<sequence>MASALPLLLQLGLTAAFQPGSVDTILSDDRQQTSHYSSPTRMMIPQRGSHNNHRLSIYQRSATASDETEDSLIDEEKQVSSQYDWDEQFEILQSFKEEYGHCNFPQNNAPAVELENQYPTLAKFCQDQRGESKKKLSSPQRRRLEELGFEFNSQCALWYDTYHQLIQYRNDNGHLRVRSKENSKLYRWIRTQCSKRKGTKGYSKISNAQIELLDNIGFEWDPKSEHDESWMKTYKELVDFRNKHGHLLVESDAKLALWMNKQRWRCAGNSSWYSPLSDEQIGLLNEIEFPWQPERHDLKWHAKYKELEGFQKEYGHCRPSTIQDRPLYEWSNAQRKKRHKGSLSTQRIQMLDKINFSWESKRGNRANMLAELNSYYNQHGHLQVSEDEYPGLYEWTRLQRKRYHGIIEKQPMPDKQIDEMEAVNFCWSLDWKEWVWHEKYTEAAEFYKEHSHVRVQEKENPSLYNWIATQGKRYEGTKGQKPLSDDELELLEQIDFAFFEKQPPMSWNTMYAKLERYREENDGQFPTHQDDPELNRWMRQQRKRLRCEYGYVALLDEQKSMLESIEFPMLPIGKHRRVWYEKYDELVEFREQHGHFLVDRTGNPDLYEWVSKQRTTYTGRTPPTYRPLFISEQYLLDRIGFPWTSDRHEVEWQMMYKELVQFQQEHGHMQVTIVEYPALYAWISFQRDRYKKLDLSSMPQHQIEQLNKIGFRWRAIDEVNVE</sequence>
<dbReference type="Pfam" id="PF03457">
    <property type="entry name" value="HA"/>
    <property type="match status" value="9"/>
</dbReference>
<feature type="chain" id="PRO_5041905645" description="Helicase-associated domain-containing protein" evidence="2">
    <location>
        <begin position="17"/>
        <end position="722"/>
    </location>
</feature>
<dbReference type="InterPro" id="IPR005114">
    <property type="entry name" value="Helicase_assoc"/>
</dbReference>
<protein>
    <recommendedName>
        <fullName evidence="3">Helicase-associated domain-containing protein</fullName>
    </recommendedName>
</protein>
<reference evidence="4" key="1">
    <citation type="submission" date="2023-08" db="EMBL/GenBank/DDBJ databases">
        <authorList>
            <person name="Audoor S."/>
            <person name="Bilcke G."/>
        </authorList>
    </citation>
    <scope>NUCLEOTIDE SEQUENCE</scope>
</reference>
<feature type="domain" description="Helicase-associated" evidence="3">
    <location>
        <begin position="296"/>
        <end position="356"/>
    </location>
</feature>
<evidence type="ECO:0000259" key="3">
    <source>
        <dbReference type="Pfam" id="PF03457"/>
    </source>
</evidence>
<keyword evidence="5" id="KW-1185">Reference proteome</keyword>
<feature type="domain" description="Helicase-associated" evidence="3">
    <location>
        <begin position="506"/>
        <end position="567"/>
    </location>
</feature>
<dbReference type="EMBL" id="CAKOGP040002203">
    <property type="protein sequence ID" value="CAJ1965603.1"/>
    <property type="molecule type" value="Genomic_DNA"/>
</dbReference>
<feature type="domain" description="Helicase-associated" evidence="3">
    <location>
        <begin position="158"/>
        <end position="218"/>
    </location>
</feature>
<dbReference type="Gene3D" id="6.10.140.530">
    <property type="match status" value="9"/>
</dbReference>
<proteinExistence type="predicted"/>
<keyword evidence="2" id="KW-0732">Signal</keyword>
<feature type="domain" description="Helicase-associated" evidence="3">
    <location>
        <begin position="576"/>
        <end position="628"/>
    </location>
</feature>
<feature type="domain" description="Helicase-associated" evidence="3">
    <location>
        <begin position="226"/>
        <end position="289"/>
    </location>
</feature>
<name>A0AAD2JN26_9STRA</name>
<feature type="domain" description="Helicase-associated" evidence="3">
    <location>
        <begin position="435"/>
        <end position="496"/>
    </location>
</feature>
<feature type="domain" description="Helicase-associated" evidence="3">
    <location>
        <begin position="648"/>
        <end position="711"/>
    </location>
</feature>
<evidence type="ECO:0000313" key="5">
    <source>
        <dbReference type="Proteomes" id="UP001295423"/>
    </source>
</evidence>
<dbReference type="PANTHER" id="PTHR33418">
    <property type="entry name" value="HELICASE-ASSOCIATED"/>
    <property type="match status" value="1"/>
</dbReference>
<gene>
    <name evidence="4" type="ORF">CYCCA115_LOCUS21195</name>
</gene>
<dbReference type="AlphaFoldDB" id="A0AAD2JN26"/>
<organism evidence="4 5">
    <name type="scientific">Cylindrotheca closterium</name>
    <dbReference type="NCBI Taxonomy" id="2856"/>
    <lineage>
        <taxon>Eukaryota</taxon>
        <taxon>Sar</taxon>
        <taxon>Stramenopiles</taxon>
        <taxon>Ochrophyta</taxon>
        <taxon>Bacillariophyta</taxon>
        <taxon>Bacillariophyceae</taxon>
        <taxon>Bacillariophycidae</taxon>
        <taxon>Bacillariales</taxon>
        <taxon>Bacillariaceae</taxon>
        <taxon>Cylindrotheca</taxon>
    </lineage>
</organism>